<evidence type="ECO:0000313" key="13">
    <source>
        <dbReference type="Proteomes" id="UP000018936"/>
    </source>
</evidence>
<dbReference type="FunFam" id="2.60.40.10:FF:000204">
    <property type="entry name" value="Major histocompatibility complex, class I-related protein"/>
    <property type="match status" value="1"/>
</dbReference>
<feature type="non-terminal residue" evidence="12">
    <location>
        <position position="1"/>
    </location>
</feature>
<dbReference type="InterPro" id="IPR011162">
    <property type="entry name" value="MHC_I/II-like_Ag-recog"/>
</dbReference>
<keyword evidence="3 10" id="KW-0812">Transmembrane</keyword>
<dbReference type="PROSITE" id="PS00290">
    <property type="entry name" value="IG_MHC"/>
    <property type="match status" value="1"/>
</dbReference>
<feature type="transmembrane region" description="Helical" evidence="10">
    <location>
        <begin position="301"/>
        <end position="325"/>
    </location>
</feature>
<evidence type="ECO:0000256" key="9">
    <source>
        <dbReference type="ARBA" id="ARBA00023180"/>
    </source>
</evidence>
<dbReference type="Gene3D" id="2.60.40.10">
    <property type="entry name" value="Immunoglobulins"/>
    <property type="match status" value="1"/>
</dbReference>
<dbReference type="InterPro" id="IPR050208">
    <property type="entry name" value="MHC_class-I_related"/>
</dbReference>
<proteinExistence type="predicted"/>
<dbReference type="OrthoDB" id="8936120at2759"/>
<gene>
    <name evidence="12" type="ORF">L345_17181</name>
</gene>
<dbReference type="AlphaFoldDB" id="V8N6D7"/>
<dbReference type="GO" id="GO:0042612">
    <property type="term" value="C:MHC class I protein complex"/>
    <property type="evidence" value="ECO:0007669"/>
    <property type="project" value="UniProtKB-KW"/>
</dbReference>
<comment type="subcellular location">
    <subcellularLocation>
        <location evidence="1">Membrane</location>
        <topology evidence="1">Single-pass type I membrane protein</topology>
    </subcellularLocation>
</comment>
<keyword evidence="7 10" id="KW-0472">Membrane</keyword>
<reference evidence="12 13" key="1">
    <citation type="journal article" date="2013" name="Proc. Natl. Acad. Sci. U.S.A.">
        <title>The king cobra genome reveals dynamic gene evolution and adaptation in the snake venom system.</title>
        <authorList>
            <person name="Vonk F.J."/>
            <person name="Casewell N.R."/>
            <person name="Henkel C.V."/>
            <person name="Heimberg A.M."/>
            <person name="Jansen H.J."/>
            <person name="McCleary R.J."/>
            <person name="Kerkkamp H.M."/>
            <person name="Vos R.A."/>
            <person name="Guerreiro I."/>
            <person name="Calvete J.J."/>
            <person name="Wuster W."/>
            <person name="Woods A.E."/>
            <person name="Logan J.M."/>
            <person name="Harrison R.A."/>
            <person name="Castoe T.A."/>
            <person name="de Koning A.P."/>
            <person name="Pollock D.D."/>
            <person name="Yandell M."/>
            <person name="Calderon D."/>
            <person name="Renjifo C."/>
            <person name="Currier R.B."/>
            <person name="Salgado D."/>
            <person name="Pla D."/>
            <person name="Sanz L."/>
            <person name="Hyder A.S."/>
            <person name="Ribeiro J.M."/>
            <person name="Arntzen J.W."/>
            <person name="van den Thillart G.E."/>
            <person name="Boetzer M."/>
            <person name="Pirovano W."/>
            <person name="Dirks R.P."/>
            <person name="Spaink H.P."/>
            <person name="Duboule D."/>
            <person name="McGlinn E."/>
            <person name="Kini R.M."/>
            <person name="Richardson M.K."/>
        </authorList>
    </citation>
    <scope>NUCLEOTIDE SEQUENCE</scope>
    <source>
        <tissue evidence="12">Blood</tissue>
    </source>
</reference>
<dbReference type="CDD" id="cd07698">
    <property type="entry name" value="IgC1_MHC_I_alpha3"/>
    <property type="match status" value="1"/>
</dbReference>
<name>V8N6D7_OPHHA</name>
<evidence type="ECO:0000256" key="2">
    <source>
        <dbReference type="ARBA" id="ARBA00022451"/>
    </source>
</evidence>
<organism evidence="12 13">
    <name type="scientific">Ophiophagus hannah</name>
    <name type="common">King cobra</name>
    <name type="synonym">Naja hannah</name>
    <dbReference type="NCBI Taxonomy" id="8665"/>
    <lineage>
        <taxon>Eukaryota</taxon>
        <taxon>Metazoa</taxon>
        <taxon>Chordata</taxon>
        <taxon>Craniata</taxon>
        <taxon>Vertebrata</taxon>
        <taxon>Euteleostomi</taxon>
        <taxon>Lepidosauria</taxon>
        <taxon>Squamata</taxon>
        <taxon>Bifurcata</taxon>
        <taxon>Unidentata</taxon>
        <taxon>Episquamata</taxon>
        <taxon>Toxicofera</taxon>
        <taxon>Serpentes</taxon>
        <taxon>Colubroidea</taxon>
        <taxon>Elapidae</taxon>
        <taxon>Elapinae</taxon>
        <taxon>Ophiophagus</taxon>
    </lineage>
</organism>
<dbReference type="Pfam" id="PF07654">
    <property type="entry name" value="C1-set"/>
    <property type="match status" value="1"/>
</dbReference>
<evidence type="ECO:0000256" key="10">
    <source>
        <dbReference type="SAM" id="Phobius"/>
    </source>
</evidence>
<evidence type="ECO:0000256" key="6">
    <source>
        <dbReference type="ARBA" id="ARBA00022989"/>
    </source>
</evidence>
<keyword evidence="5" id="KW-0391">Immunity</keyword>
<evidence type="ECO:0000256" key="5">
    <source>
        <dbReference type="ARBA" id="ARBA00022859"/>
    </source>
</evidence>
<dbReference type="GO" id="GO:0005615">
    <property type="term" value="C:extracellular space"/>
    <property type="evidence" value="ECO:0007669"/>
    <property type="project" value="TreeGrafter"/>
</dbReference>
<dbReference type="SUPFAM" id="SSF54452">
    <property type="entry name" value="MHC antigen-recognition domain"/>
    <property type="match status" value="1"/>
</dbReference>
<dbReference type="SMART" id="SM00407">
    <property type="entry name" value="IGc1"/>
    <property type="match status" value="1"/>
</dbReference>
<keyword evidence="2" id="KW-0490">MHC I</keyword>
<dbReference type="Gene3D" id="3.30.500.10">
    <property type="entry name" value="MHC class I-like antigen recognition-like"/>
    <property type="match status" value="1"/>
</dbReference>
<dbReference type="InterPro" id="IPR003597">
    <property type="entry name" value="Ig_C1-set"/>
</dbReference>
<evidence type="ECO:0000256" key="7">
    <source>
        <dbReference type="ARBA" id="ARBA00023136"/>
    </source>
</evidence>
<dbReference type="GO" id="GO:0002474">
    <property type="term" value="P:antigen processing and presentation of peptide antigen via MHC class I"/>
    <property type="evidence" value="ECO:0007669"/>
    <property type="project" value="UniProtKB-KW"/>
</dbReference>
<keyword evidence="13" id="KW-1185">Reference proteome</keyword>
<dbReference type="GO" id="GO:0006955">
    <property type="term" value="P:immune response"/>
    <property type="evidence" value="ECO:0007669"/>
    <property type="project" value="TreeGrafter"/>
</dbReference>
<protein>
    <recommendedName>
        <fullName evidence="11">Ig-like domain-containing protein</fullName>
    </recommendedName>
</protein>
<keyword evidence="8" id="KW-1015">Disulfide bond</keyword>
<keyword evidence="4" id="KW-0732">Signal</keyword>
<dbReference type="SUPFAM" id="SSF48726">
    <property type="entry name" value="Immunoglobulin"/>
    <property type="match status" value="1"/>
</dbReference>
<evidence type="ECO:0000256" key="8">
    <source>
        <dbReference type="ARBA" id="ARBA00023157"/>
    </source>
</evidence>
<dbReference type="InterPro" id="IPR011161">
    <property type="entry name" value="MHC_I-like_Ag-recog"/>
</dbReference>
<dbReference type="Pfam" id="PF00129">
    <property type="entry name" value="MHC_I"/>
    <property type="match status" value="1"/>
</dbReference>
<comment type="caution">
    <text evidence="12">The sequence shown here is derived from an EMBL/GenBank/DDBJ whole genome shotgun (WGS) entry which is preliminary data.</text>
</comment>
<dbReference type="InterPro" id="IPR003006">
    <property type="entry name" value="Ig/MHC_CS"/>
</dbReference>
<evidence type="ECO:0000259" key="11">
    <source>
        <dbReference type="PROSITE" id="PS50835"/>
    </source>
</evidence>
<keyword evidence="6 10" id="KW-1133">Transmembrane helix</keyword>
<keyword evidence="9" id="KW-0325">Glycoprotein</keyword>
<dbReference type="PANTHER" id="PTHR16675:SF242">
    <property type="entry name" value="MAJOR HISTOCOMPATIBILITY COMPLEX CLASS I-RELATED GENE PROTEIN"/>
    <property type="match status" value="1"/>
</dbReference>
<sequence length="341" mass="38634">SSSHSLNIVYFIILEPSQRLSYSIVLGYVDSQIFARYDSNSKKIQPRVSWMEKLEKDIPQYWQALIDVVRTQDYLFREYLEYMRTAYDMDKVHVRIEMSVSPDDSSNHNPVPLSGFHMLQGIASVDLQGDGSNRTFMQMAYNGETIASSTMDVPITENCIEFLEKCLSYGKEMLLRTAVGGFSACQALEELRVNSGDAVFAETPMVTLSSRTEVEDGMEMHVCRVDGFYPREIDASWTRDGEVWLQDTLHGSVAPNADGTYHYWLSIQIDPEERDRYQCRVEHDGLQEPLDLALKVPGSNLGLIIGCVAIGLVMMCVIVGTSIFLRNHRQGRGELQRDISL</sequence>
<evidence type="ECO:0000256" key="3">
    <source>
        <dbReference type="ARBA" id="ARBA00022692"/>
    </source>
</evidence>
<dbReference type="InterPro" id="IPR013783">
    <property type="entry name" value="Ig-like_fold"/>
</dbReference>
<dbReference type="InterPro" id="IPR007110">
    <property type="entry name" value="Ig-like_dom"/>
</dbReference>
<dbReference type="GO" id="GO:0009897">
    <property type="term" value="C:external side of plasma membrane"/>
    <property type="evidence" value="ECO:0007669"/>
    <property type="project" value="TreeGrafter"/>
</dbReference>
<evidence type="ECO:0000256" key="1">
    <source>
        <dbReference type="ARBA" id="ARBA00004479"/>
    </source>
</evidence>
<feature type="domain" description="Ig-like" evidence="11">
    <location>
        <begin position="204"/>
        <end position="293"/>
    </location>
</feature>
<dbReference type="PROSITE" id="PS50835">
    <property type="entry name" value="IG_LIKE"/>
    <property type="match status" value="1"/>
</dbReference>
<dbReference type="EMBL" id="AZIM01009842">
    <property type="protein sequence ID" value="ETE57107.1"/>
    <property type="molecule type" value="Genomic_DNA"/>
</dbReference>
<accession>V8N6D7</accession>
<evidence type="ECO:0000313" key="12">
    <source>
        <dbReference type="EMBL" id="ETE57107.1"/>
    </source>
</evidence>
<dbReference type="Proteomes" id="UP000018936">
    <property type="component" value="Unassembled WGS sequence"/>
</dbReference>
<dbReference type="InterPro" id="IPR036179">
    <property type="entry name" value="Ig-like_dom_sf"/>
</dbReference>
<evidence type="ECO:0000256" key="4">
    <source>
        <dbReference type="ARBA" id="ARBA00022729"/>
    </source>
</evidence>
<dbReference type="InterPro" id="IPR037055">
    <property type="entry name" value="MHC_I-like_Ag-recog_sf"/>
</dbReference>
<dbReference type="PANTHER" id="PTHR16675">
    <property type="entry name" value="MHC CLASS I-RELATED"/>
    <property type="match status" value="1"/>
</dbReference>